<gene>
    <name evidence="1" type="ORF">G3I74_00010</name>
    <name evidence="2" type="ORF">G3I74_00085</name>
</gene>
<dbReference type="EMBL" id="JAAGSC010000010">
    <property type="protein sequence ID" value="NDY94132.1"/>
    <property type="molecule type" value="Genomic_DNA"/>
</dbReference>
<sequence length="53" mass="6300">LTRLQQIHREAQFYWDFIWVENSNGFHNWDEAHRVLDKAEALINEGMGVLDSV</sequence>
<organism evidence="1 3">
    <name type="scientific">Wenzhouxiangella limi</name>
    <dbReference type="NCBI Taxonomy" id="2707351"/>
    <lineage>
        <taxon>Bacteria</taxon>
        <taxon>Pseudomonadati</taxon>
        <taxon>Pseudomonadota</taxon>
        <taxon>Gammaproteobacteria</taxon>
        <taxon>Chromatiales</taxon>
        <taxon>Wenzhouxiangellaceae</taxon>
        <taxon>Wenzhouxiangella</taxon>
    </lineage>
</organism>
<dbReference type="Proteomes" id="UP000484885">
    <property type="component" value="Unassembled WGS sequence"/>
</dbReference>
<evidence type="ECO:0000313" key="1">
    <source>
        <dbReference type="EMBL" id="NDY94118.1"/>
    </source>
</evidence>
<reference evidence="1 3" key="1">
    <citation type="submission" date="2020-02" db="EMBL/GenBank/DDBJ databases">
        <authorList>
            <person name="Zhang X.-Y."/>
        </authorList>
    </citation>
    <scope>NUCLEOTIDE SEQUENCE [LARGE SCALE GENOMIC DNA]</scope>
    <source>
        <strain evidence="1 3">C33</strain>
    </source>
</reference>
<evidence type="ECO:0000313" key="2">
    <source>
        <dbReference type="EMBL" id="NDY94132.1"/>
    </source>
</evidence>
<evidence type="ECO:0000313" key="3">
    <source>
        <dbReference type="Proteomes" id="UP000484885"/>
    </source>
</evidence>
<comment type="caution">
    <text evidence="1">The sequence shown here is derived from an EMBL/GenBank/DDBJ whole genome shotgun (WGS) entry which is preliminary data.</text>
</comment>
<proteinExistence type="predicted"/>
<dbReference type="SUPFAM" id="SSF48695">
    <property type="entry name" value="Multiheme cytochromes"/>
    <property type="match status" value="1"/>
</dbReference>
<keyword evidence="3" id="KW-1185">Reference proteome</keyword>
<dbReference type="EMBL" id="JAAGSC010000001">
    <property type="protein sequence ID" value="NDY94118.1"/>
    <property type="molecule type" value="Genomic_DNA"/>
</dbReference>
<name>A0A845UUC2_9GAMM</name>
<dbReference type="Gene3D" id="1.20.140.10">
    <property type="entry name" value="Butyryl-CoA Dehydrogenase, subunit A, domain 3"/>
    <property type="match status" value="1"/>
</dbReference>
<dbReference type="AlphaFoldDB" id="A0A845UUC2"/>
<dbReference type="InterPro" id="IPR003321">
    <property type="entry name" value="Cyt_c552"/>
</dbReference>
<dbReference type="Pfam" id="PF02335">
    <property type="entry name" value="Cytochrom_C552"/>
    <property type="match status" value="1"/>
</dbReference>
<dbReference type="GO" id="GO:0042597">
    <property type="term" value="C:periplasmic space"/>
    <property type="evidence" value="ECO:0007669"/>
    <property type="project" value="InterPro"/>
</dbReference>
<dbReference type="GO" id="GO:0042279">
    <property type="term" value="F:nitrite reductase (cytochrome, ammonia-forming) activity"/>
    <property type="evidence" value="ECO:0007669"/>
    <property type="project" value="InterPro"/>
</dbReference>
<dbReference type="InterPro" id="IPR036280">
    <property type="entry name" value="Multihaem_cyt_sf"/>
</dbReference>
<protein>
    <submittedName>
        <fullName evidence="1">Ammonia-forming cytochrome c nitrite reductase subunit c552</fullName>
    </submittedName>
</protein>
<feature type="non-terminal residue" evidence="1">
    <location>
        <position position="1"/>
    </location>
</feature>
<accession>A0A845UUC2</accession>